<feature type="region of interest" description="Disordered" evidence="1">
    <location>
        <begin position="819"/>
        <end position="840"/>
    </location>
</feature>
<sequence length="922" mass="104690">MDSSKYEEFAFDRSCGSEEDIFLDEDKCDVGVGDDVLARLDIHVEQRLAENKLDDYQETSGSDIEVVKVEYGGKSGVKVKHASSFDNTYASLSEDSGSDEEKEDYIEGSENPFKKQDTIYFEENIATPYLYKGKRTLSFEQKFQVLFLDVDSTKVCTKRPNGVQENACFLIDRSQLKHGEDWLVTDVGSFENRGSSARVFITKDGHVLYSEHIRGKKENQRERSEGEYLVRNVYYRHKKYNDFSRTVTTISDCTGEELQLGLIEYHFKDEEHSVSPHKHPRTGKPFVPTASSTRKTIGEKAKSRKGPTSIFDESVEATGGILHCDVMADMPRDIKQVKNARLNLKEKTDKDQFSSLLDLSKHEPGVRKLQWTPSPRVVFCTDEQLAEIVEECCSLASKSILSIDTTYNIGDFYMTSTTYQSSKLIHSRTGKPAVLPGPAMFHVRRAGKDFRYFCHCLLEVNEKFEEISFVGGDRDKAQQSFLKPLKRSTFLPCKKHMQDDIARKLSDLGDGAMRDEVLKDIFGSDRNKEKGVVDSLSHDEFLAKVIAASDKWDDRERSIHPSKEPEFSAYFRANIEEDMKYGMLLSVRRNAGLEDEFFFNNAQECANFKFKSKVREAKMQDAIGYRPNLKCTWVEAIKLYKNMLEEVNREKQRAVLGKGPYVLSRKYSHLEVPLLKWTKMTHKQKQNHLAKVSCKKAAQVDPAVVDLAVDPAVVDLAVDPPDDAEANATGIAAVSSDKIGNFDEYNFPEFLRGSWANADKIVRLEVRASGRRFSCDNNCPRFQECAICAHTIAVAFTIGKLKELSEEYDVPLSRMVPIPLGSGKKENEKARKRKRTDHLPRDLSQYGDRVACSSEHCSSEEVNPYQLVFVKETSATTCYGCKGRVREKPSAPPPPPPYDLFIRHSEKKSVQQTWGDEDQNCI</sequence>
<reference evidence="2" key="1">
    <citation type="submission" date="2023-01" db="EMBL/GenBank/DDBJ databases">
        <title>Genome assembly of the deep-sea coral Lophelia pertusa.</title>
        <authorList>
            <person name="Herrera S."/>
            <person name="Cordes E."/>
        </authorList>
    </citation>
    <scope>NUCLEOTIDE SEQUENCE</scope>
    <source>
        <strain evidence="2">USNM1676648</strain>
        <tissue evidence="2">Polyp</tissue>
    </source>
</reference>
<feature type="compositionally biased region" description="Acidic residues" evidence="1">
    <location>
        <begin position="96"/>
        <end position="107"/>
    </location>
</feature>
<dbReference type="OrthoDB" id="5981259at2759"/>
<protein>
    <recommendedName>
        <fullName evidence="4">SWIM-type domain-containing protein</fullName>
    </recommendedName>
</protein>
<evidence type="ECO:0008006" key="4">
    <source>
        <dbReference type="Google" id="ProtNLM"/>
    </source>
</evidence>
<name>A0A9W9YMW8_9CNID</name>
<organism evidence="2 3">
    <name type="scientific">Desmophyllum pertusum</name>
    <dbReference type="NCBI Taxonomy" id="174260"/>
    <lineage>
        <taxon>Eukaryota</taxon>
        <taxon>Metazoa</taxon>
        <taxon>Cnidaria</taxon>
        <taxon>Anthozoa</taxon>
        <taxon>Hexacorallia</taxon>
        <taxon>Scleractinia</taxon>
        <taxon>Caryophylliina</taxon>
        <taxon>Caryophylliidae</taxon>
        <taxon>Desmophyllum</taxon>
    </lineage>
</organism>
<evidence type="ECO:0000313" key="3">
    <source>
        <dbReference type="Proteomes" id="UP001163046"/>
    </source>
</evidence>
<evidence type="ECO:0000313" key="2">
    <source>
        <dbReference type="EMBL" id="KAJ7354787.1"/>
    </source>
</evidence>
<dbReference type="Proteomes" id="UP001163046">
    <property type="component" value="Unassembled WGS sequence"/>
</dbReference>
<dbReference type="EMBL" id="MU827333">
    <property type="protein sequence ID" value="KAJ7354787.1"/>
    <property type="molecule type" value="Genomic_DNA"/>
</dbReference>
<gene>
    <name evidence="2" type="ORF">OS493_030205</name>
</gene>
<dbReference type="AlphaFoldDB" id="A0A9W9YMW8"/>
<keyword evidence="3" id="KW-1185">Reference proteome</keyword>
<feature type="region of interest" description="Disordered" evidence="1">
    <location>
        <begin position="273"/>
        <end position="307"/>
    </location>
</feature>
<comment type="caution">
    <text evidence="2">The sequence shown here is derived from an EMBL/GenBank/DDBJ whole genome shotgun (WGS) entry which is preliminary data.</text>
</comment>
<feature type="region of interest" description="Disordered" evidence="1">
    <location>
        <begin position="90"/>
        <end position="109"/>
    </location>
</feature>
<accession>A0A9W9YMW8</accession>
<evidence type="ECO:0000256" key="1">
    <source>
        <dbReference type="SAM" id="MobiDB-lite"/>
    </source>
</evidence>
<proteinExistence type="predicted"/>